<accession>A0A319DJI0</accession>
<proteinExistence type="predicted"/>
<dbReference type="EMBL" id="KZ825821">
    <property type="protein sequence ID" value="PYH97680.1"/>
    <property type="molecule type" value="Genomic_DNA"/>
</dbReference>
<gene>
    <name evidence="2" type="ORF">BO71DRAFT_115428</name>
</gene>
<keyword evidence="3" id="KW-1185">Reference proteome</keyword>
<feature type="region of interest" description="Disordered" evidence="1">
    <location>
        <begin position="121"/>
        <end position="141"/>
    </location>
</feature>
<reference evidence="2 3" key="1">
    <citation type="submission" date="2018-02" db="EMBL/GenBank/DDBJ databases">
        <title>The genomes of Aspergillus section Nigri reveals drivers in fungal speciation.</title>
        <authorList>
            <consortium name="DOE Joint Genome Institute"/>
            <person name="Vesth T.C."/>
            <person name="Nybo J."/>
            <person name="Theobald S."/>
            <person name="Brandl J."/>
            <person name="Frisvad J.C."/>
            <person name="Nielsen K.F."/>
            <person name="Lyhne E.K."/>
            <person name="Kogle M.E."/>
            <person name="Kuo A."/>
            <person name="Riley R."/>
            <person name="Clum A."/>
            <person name="Nolan M."/>
            <person name="Lipzen A."/>
            <person name="Salamov A."/>
            <person name="Henrissat B."/>
            <person name="Wiebenga A."/>
            <person name="De vries R.P."/>
            <person name="Grigoriev I.V."/>
            <person name="Mortensen U.H."/>
            <person name="Andersen M.R."/>
            <person name="Baker S.E."/>
        </authorList>
    </citation>
    <scope>NUCLEOTIDE SEQUENCE [LARGE SCALE GENOMIC DNA]</scope>
    <source>
        <strain evidence="2 3">CBS 707.79</strain>
    </source>
</reference>
<evidence type="ECO:0000313" key="2">
    <source>
        <dbReference type="EMBL" id="PYH97680.1"/>
    </source>
</evidence>
<name>A0A319DJI0_9EURO</name>
<dbReference type="AlphaFoldDB" id="A0A319DJI0"/>
<sequence>MGSRPSYRRTRLSDLAPDWRGPASCVCVCCTEPLLLLLPLPVPVPVLGPSLLILSQQSASLSLCPQPSQPFLALSLISDPPRESNIHVGWTPQVGPRILEPFAPKFSINHGTWNLGGRGQGDWTLAGVEQDPGDSGVTARA</sequence>
<evidence type="ECO:0000313" key="3">
    <source>
        <dbReference type="Proteomes" id="UP000247810"/>
    </source>
</evidence>
<evidence type="ECO:0000256" key="1">
    <source>
        <dbReference type="SAM" id="MobiDB-lite"/>
    </source>
</evidence>
<protein>
    <submittedName>
        <fullName evidence="2">Uncharacterized protein</fullName>
    </submittedName>
</protein>
<dbReference type="Proteomes" id="UP000247810">
    <property type="component" value="Unassembled WGS sequence"/>
</dbReference>
<organism evidence="2 3">
    <name type="scientific">Aspergillus ellipticus CBS 707.79</name>
    <dbReference type="NCBI Taxonomy" id="1448320"/>
    <lineage>
        <taxon>Eukaryota</taxon>
        <taxon>Fungi</taxon>
        <taxon>Dikarya</taxon>
        <taxon>Ascomycota</taxon>
        <taxon>Pezizomycotina</taxon>
        <taxon>Eurotiomycetes</taxon>
        <taxon>Eurotiomycetidae</taxon>
        <taxon>Eurotiales</taxon>
        <taxon>Aspergillaceae</taxon>
        <taxon>Aspergillus</taxon>
        <taxon>Aspergillus subgen. Circumdati</taxon>
    </lineage>
</organism>
<dbReference type="VEuPathDB" id="FungiDB:BO71DRAFT_115428"/>